<accession>A0AAV9SHN2</accession>
<gene>
    <name evidence="2" type="ORF">CRENBAI_026549</name>
</gene>
<keyword evidence="1" id="KW-0732">Signal</keyword>
<dbReference type="EMBL" id="JAHHUM010000378">
    <property type="protein sequence ID" value="KAK5620252.1"/>
    <property type="molecule type" value="Genomic_DNA"/>
</dbReference>
<evidence type="ECO:0000256" key="1">
    <source>
        <dbReference type="SAM" id="SignalP"/>
    </source>
</evidence>
<comment type="caution">
    <text evidence="2">The sequence shown here is derived from an EMBL/GenBank/DDBJ whole genome shotgun (WGS) entry which is preliminary data.</text>
</comment>
<dbReference type="Proteomes" id="UP001311232">
    <property type="component" value="Unassembled WGS sequence"/>
</dbReference>
<keyword evidence="3" id="KW-1185">Reference proteome</keyword>
<feature type="non-terminal residue" evidence="2">
    <location>
        <position position="1"/>
    </location>
</feature>
<feature type="signal peptide" evidence="1">
    <location>
        <begin position="1"/>
        <end position="30"/>
    </location>
</feature>
<evidence type="ECO:0000313" key="3">
    <source>
        <dbReference type="Proteomes" id="UP001311232"/>
    </source>
</evidence>
<reference evidence="2 3" key="1">
    <citation type="submission" date="2021-06" db="EMBL/GenBank/DDBJ databases">
        <authorList>
            <person name="Palmer J.M."/>
        </authorList>
    </citation>
    <scope>NUCLEOTIDE SEQUENCE [LARGE SCALE GENOMIC DNA]</scope>
    <source>
        <strain evidence="2 3">MEX-2019</strain>
        <tissue evidence="2">Muscle</tissue>
    </source>
</reference>
<organism evidence="2 3">
    <name type="scientific">Crenichthys baileyi</name>
    <name type="common">White River springfish</name>
    <dbReference type="NCBI Taxonomy" id="28760"/>
    <lineage>
        <taxon>Eukaryota</taxon>
        <taxon>Metazoa</taxon>
        <taxon>Chordata</taxon>
        <taxon>Craniata</taxon>
        <taxon>Vertebrata</taxon>
        <taxon>Euteleostomi</taxon>
        <taxon>Actinopterygii</taxon>
        <taxon>Neopterygii</taxon>
        <taxon>Teleostei</taxon>
        <taxon>Neoteleostei</taxon>
        <taxon>Acanthomorphata</taxon>
        <taxon>Ovalentaria</taxon>
        <taxon>Atherinomorphae</taxon>
        <taxon>Cyprinodontiformes</taxon>
        <taxon>Goodeidae</taxon>
        <taxon>Crenichthys</taxon>
    </lineage>
</organism>
<name>A0AAV9SHN2_9TELE</name>
<protein>
    <submittedName>
        <fullName evidence="2">Uncharacterized protein</fullName>
    </submittedName>
</protein>
<sequence length="131" mass="14080">GWVSGLGPSPALLQLTSLTLLSVTVSPATGLEKLARNSAPCRVVWCVDEDSEEGVPRLPGSRLSGVSVLEKYSVHVLRAEALFQPFELDSSVCYAAHNSKELWRGSAGGVNDARDPDGLPTHWTVVWPLQD</sequence>
<proteinExistence type="predicted"/>
<feature type="chain" id="PRO_5043418111" evidence="1">
    <location>
        <begin position="31"/>
        <end position="131"/>
    </location>
</feature>
<evidence type="ECO:0000313" key="2">
    <source>
        <dbReference type="EMBL" id="KAK5620252.1"/>
    </source>
</evidence>
<dbReference type="AlphaFoldDB" id="A0AAV9SHN2"/>